<feature type="region of interest" description="Disordered" evidence="1">
    <location>
        <begin position="194"/>
        <end position="231"/>
    </location>
</feature>
<name>A0A315W350_GAMAF</name>
<feature type="region of interest" description="Disordered" evidence="1">
    <location>
        <begin position="1"/>
        <end position="22"/>
    </location>
</feature>
<protein>
    <submittedName>
        <fullName evidence="2">Uncharacterized protein</fullName>
    </submittedName>
</protein>
<feature type="region of interest" description="Disordered" evidence="1">
    <location>
        <begin position="79"/>
        <end position="100"/>
    </location>
</feature>
<gene>
    <name evidence="2" type="ORF">CCH79_00013976</name>
</gene>
<feature type="compositionally biased region" description="Polar residues" evidence="1">
    <location>
        <begin position="197"/>
        <end position="211"/>
    </location>
</feature>
<sequence length="265" mass="30028">MNCSQAGNTVTENNLPGPLEHHVGSVETVKGSADTSGSYNQFYRFKKNIFFFDMDPSLKENKQQSKVDPTVGAEKLYISGDTSTESMPPSRISAKSAGTGQRLQYKQDGDQEGPEHISFKTMRSITEASSYSGLFPNPLETLRQIIPPNQPRRSLSEQSFQHFSDNFEKRVNRCYLEVYLNSCLRQWKEMKQKRSSESATESLEEPTSSSAKGRAETVTERLSSQPDAHPTNVRSICSCFKRFTNLVQERLSQLFKIRIVVTIYR</sequence>
<keyword evidence="3" id="KW-1185">Reference proteome</keyword>
<evidence type="ECO:0000256" key="1">
    <source>
        <dbReference type="SAM" id="MobiDB-lite"/>
    </source>
</evidence>
<evidence type="ECO:0000313" key="2">
    <source>
        <dbReference type="EMBL" id="PWA29257.1"/>
    </source>
</evidence>
<accession>A0A315W350</accession>
<evidence type="ECO:0000313" key="3">
    <source>
        <dbReference type="Proteomes" id="UP000250572"/>
    </source>
</evidence>
<dbReference type="EMBL" id="NHOQ01000621">
    <property type="protein sequence ID" value="PWA29257.1"/>
    <property type="molecule type" value="Genomic_DNA"/>
</dbReference>
<dbReference type="AlphaFoldDB" id="A0A315W350"/>
<reference evidence="2 3" key="1">
    <citation type="journal article" date="2018" name="G3 (Bethesda)">
        <title>A High-Quality Reference Genome for the Invasive Mosquitofish Gambusia affinis Using a Chicago Library.</title>
        <authorList>
            <person name="Hoffberg S.L."/>
            <person name="Troendle N.J."/>
            <person name="Glenn T.C."/>
            <person name="Mahmud O."/>
            <person name="Louha S."/>
            <person name="Chalopin D."/>
            <person name="Bennetzen J.L."/>
            <person name="Mauricio R."/>
        </authorList>
    </citation>
    <scope>NUCLEOTIDE SEQUENCE [LARGE SCALE GENOMIC DNA]</scope>
    <source>
        <strain evidence="2">NE01/NJP1002.9</strain>
        <tissue evidence="2">Muscle</tissue>
    </source>
</reference>
<feature type="non-terminal residue" evidence="2">
    <location>
        <position position="265"/>
    </location>
</feature>
<comment type="caution">
    <text evidence="2">The sequence shown here is derived from an EMBL/GenBank/DDBJ whole genome shotgun (WGS) entry which is preliminary data.</text>
</comment>
<proteinExistence type="predicted"/>
<feature type="compositionally biased region" description="Polar residues" evidence="1">
    <location>
        <begin position="1"/>
        <end position="14"/>
    </location>
</feature>
<organism evidence="2 3">
    <name type="scientific">Gambusia affinis</name>
    <name type="common">Western mosquitofish</name>
    <name type="synonym">Heterandria affinis</name>
    <dbReference type="NCBI Taxonomy" id="33528"/>
    <lineage>
        <taxon>Eukaryota</taxon>
        <taxon>Metazoa</taxon>
        <taxon>Chordata</taxon>
        <taxon>Craniata</taxon>
        <taxon>Vertebrata</taxon>
        <taxon>Euteleostomi</taxon>
        <taxon>Actinopterygii</taxon>
        <taxon>Neopterygii</taxon>
        <taxon>Teleostei</taxon>
        <taxon>Neoteleostei</taxon>
        <taxon>Acanthomorphata</taxon>
        <taxon>Ovalentaria</taxon>
        <taxon>Atherinomorphae</taxon>
        <taxon>Cyprinodontiformes</taxon>
        <taxon>Poeciliidae</taxon>
        <taxon>Poeciliinae</taxon>
        <taxon>Gambusia</taxon>
    </lineage>
</organism>
<dbReference type="Proteomes" id="UP000250572">
    <property type="component" value="Unassembled WGS sequence"/>
</dbReference>